<name>A0A6M6DZV9_PRIMG</name>
<geneLocation type="plasmid" evidence="2">
    <name>pfdu301a</name>
</geneLocation>
<dbReference type="Proteomes" id="UP000501076">
    <property type="component" value="Plasmid pFDU301A"/>
</dbReference>
<accession>A0A6M6DZV9</accession>
<organism evidence="1 2">
    <name type="scientific">Priestia megaterium</name>
    <name type="common">Bacillus megaterium</name>
    <dbReference type="NCBI Taxonomy" id="1404"/>
    <lineage>
        <taxon>Bacteria</taxon>
        <taxon>Bacillati</taxon>
        <taxon>Bacillota</taxon>
        <taxon>Bacilli</taxon>
        <taxon>Bacillales</taxon>
        <taxon>Bacillaceae</taxon>
        <taxon>Priestia</taxon>
    </lineage>
</organism>
<evidence type="ECO:0000313" key="2">
    <source>
        <dbReference type="Proteomes" id="UP000501076"/>
    </source>
</evidence>
<reference evidence="1 2" key="1">
    <citation type="submission" date="2019-10" db="EMBL/GenBank/DDBJ databases">
        <title>Complete genome sequences for adaption low water activity.</title>
        <authorList>
            <person name="Zhao L."/>
            <person name="Zhong J."/>
        </authorList>
    </citation>
    <scope>NUCLEOTIDE SEQUENCE [LARGE SCALE GENOMIC DNA]</scope>
    <source>
        <strain evidence="1 2">FDU301</strain>
        <plasmid evidence="2">pfdu301a</plasmid>
    </source>
</reference>
<protein>
    <submittedName>
        <fullName evidence="1">Uncharacterized protein</fullName>
    </submittedName>
</protein>
<dbReference type="RefSeq" id="WP_171778268.1">
    <property type="nucleotide sequence ID" value="NZ_CP045273.1"/>
</dbReference>
<dbReference type="AlphaFoldDB" id="A0A6M6DZV9"/>
<sequence length="65" mass="7466">MIKVKALITDESLKVTQGKVYFAEENDGDKELIILDDDQGRNSSVAYHEKGYMHAQDFQKKFLCL</sequence>
<dbReference type="EMBL" id="CP045273">
    <property type="protein sequence ID" value="QJX80282.1"/>
    <property type="molecule type" value="Genomic_DNA"/>
</dbReference>
<keyword evidence="1" id="KW-0614">Plasmid</keyword>
<evidence type="ECO:0000313" key="1">
    <source>
        <dbReference type="EMBL" id="QJX80282.1"/>
    </source>
</evidence>
<proteinExistence type="predicted"/>
<gene>
    <name evidence="1" type="ORF">FDZ14_29750</name>
</gene>